<sequence length="47" mass="5536">MQSILLSREEVGRRAKELYENSIRQQVEREENFYPSSNSCVILSSRC</sequence>
<organism evidence="1 2">
    <name type="scientific">Nostoc flagelliforme CCNUN1</name>
    <dbReference type="NCBI Taxonomy" id="2038116"/>
    <lineage>
        <taxon>Bacteria</taxon>
        <taxon>Bacillati</taxon>
        <taxon>Cyanobacteriota</taxon>
        <taxon>Cyanophyceae</taxon>
        <taxon>Nostocales</taxon>
        <taxon>Nostocaceae</taxon>
        <taxon>Nostoc</taxon>
    </lineage>
</organism>
<proteinExistence type="predicted"/>
<evidence type="ECO:0000313" key="2">
    <source>
        <dbReference type="Proteomes" id="UP000232003"/>
    </source>
</evidence>
<evidence type="ECO:0000313" key="1">
    <source>
        <dbReference type="EMBL" id="AUB36990.1"/>
    </source>
</evidence>
<accession>A0A2K8SNQ9</accession>
<dbReference type="EMBL" id="CP024785">
    <property type="protein sequence ID" value="AUB36990.1"/>
    <property type="molecule type" value="Genomic_DNA"/>
</dbReference>
<dbReference type="KEGG" id="nfl:COO91_02922"/>
<dbReference type="OrthoDB" id="573173at2"/>
<name>A0A2K8SNQ9_9NOSO</name>
<protein>
    <submittedName>
        <fullName evidence="1">Uncharacterized protein</fullName>
    </submittedName>
</protein>
<dbReference type="AlphaFoldDB" id="A0A2K8SNQ9"/>
<keyword evidence="2" id="KW-1185">Reference proteome</keyword>
<gene>
    <name evidence="1" type="ORF">COO91_02922</name>
</gene>
<dbReference type="Proteomes" id="UP000232003">
    <property type="component" value="Chromosome"/>
</dbReference>
<reference evidence="1 2" key="1">
    <citation type="submission" date="2017-11" db="EMBL/GenBank/DDBJ databases">
        <title>Complete genome of a free-living desiccation-tolerant cyanobacterium and its photosynthetic adaptation to extreme terrestrial habitat.</title>
        <authorList>
            <person name="Shang J."/>
        </authorList>
    </citation>
    <scope>NUCLEOTIDE SEQUENCE [LARGE SCALE GENOMIC DNA]</scope>
    <source>
        <strain evidence="1 2">CCNUN1</strain>
    </source>
</reference>